<keyword evidence="1" id="KW-0812">Transmembrane</keyword>
<keyword evidence="3" id="KW-1185">Reference proteome</keyword>
<comment type="caution">
    <text evidence="2">The sequence shown here is derived from an EMBL/GenBank/DDBJ whole genome shotgun (WGS) entry which is preliminary data.</text>
</comment>
<dbReference type="Proteomes" id="UP001629244">
    <property type="component" value="Unassembled WGS sequence"/>
</dbReference>
<feature type="transmembrane region" description="Helical" evidence="1">
    <location>
        <begin position="171"/>
        <end position="190"/>
    </location>
</feature>
<evidence type="ECO:0000256" key="1">
    <source>
        <dbReference type="SAM" id="Phobius"/>
    </source>
</evidence>
<feature type="transmembrane region" description="Helical" evidence="1">
    <location>
        <begin position="56"/>
        <end position="77"/>
    </location>
</feature>
<dbReference type="InterPro" id="IPR007404">
    <property type="entry name" value="YdjM-like"/>
</dbReference>
<organism evidence="2 3">
    <name type="scientific">Sphingomonas plantiphila</name>
    <dbReference type="NCBI Taxonomy" id="3163295"/>
    <lineage>
        <taxon>Bacteria</taxon>
        <taxon>Pseudomonadati</taxon>
        <taxon>Pseudomonadota</taxon>
        <taxon>Alphaproteobacteria</taxon>
        <taxon>Sphingomonadales</taxon>
        <taxon>Sphingomonadaceae</taxon>
        <taxon>Sphingomonas</taxon>
    </lineage>
</organism>
<evidence type="ECO:0000313" key="3">
    <source>
        <dbReference type="Proteomes" id="UP001629244"/>
    </source>
</evidence>
<keyword evidence="1" id="KW-0472">Membrane</keyword>
<dbReference type="PANTHER" id="PTHR40031">
    <property type="entry name" value="HYPOTHETICAL MEMBRANE SPANNING PROTEIN"/>
    <property type="match status" value="1"/>
</dbReference>
<keyword evidence="2" id="KW-0378">Hydrolase</keyword>
<dbReference type="Pfam" id="PF04307">
    <property type="entry name" value="YdjM"/>
    <property type="match status" value="1"/>
</dbReference>
<proteinExistence type="predicted"/>
<sequence>MDNLTHSLIGAALGQTGLKRLSGLGMPTLIIAANIPDIDAACTVYGIQSLEMRRGLTHGPIAMVVLPVLLAGLMIGFDRWQARRGKRPEKRAPVRPWQLLLLAFIGTLSHPAFDWLNNYGVRLLEPFSSTWYHGDSIFIIDVWMWAMLIGGYLWSRAADRRGGDWRRRGRVLVTALSAYILGNGVLTGVAEARTAAWVRATYGIAPELVVASPLPLAFWQREMLWRGEGKRGRRVINMADGVLPSIFALETDAPAPIGMDDPRIASAAARDPAVRAFLFWSRMPFAEAQPDGSILIGDQRFGNEMTRSRISVRIAPAGEGD</sequence>
<evidence type="ECO:0000313" key="2">
    <source>
        <dbReference type="EMBL" id="MFL9841986.1"/>
    </source>
</evidence>
<dbReference type="RefSeq" id="WP_408079212.1">
    <property type="nucleotide sequence ID" value="NZ_JBELQC010000002.1"/>
</dbReference>
<feature type="transmembrane region" description="Helical" evidence="1">
    <location>
        <begin position="97"/>
        <end position="116"/>
    </location>
</feature>
<dbReference type="GO" id="GO:0016787">
    <property type="term" value="F:hydrolase activity"/>
    <property type="evidence" value="ECO:0007669"/>
    <property type="project" value="UniProtKB-KW"/>
</dbReference>
<dbReference type="InterPro" id="IPR053170">
    <property type="entry name" value="Transcription_regulator"/>
</dbReference>
<keyword evidence="1" id="KW-1133">Transmembrane helix</keyword>
<dbReference type="PANTHER" id="PTHR40031:SF1">
    <property type="entry name" value="MEMBRANE-BOUND METAL-DEPENDENT HYDROLASE"/>
    <property type="match status" value="1"/>
</dbReference>
<gene>
    <name evidence="2" type="ORF">ABS767_13510</name>
</gene>
<feature type="transmembrane region" description="Helical" evidence="1">
    <location>
        <begin position="136"/>
        <end position="155"/>
    </location>
</feature>
<accession>A0ABW8YNW8</accession>
<dbReference type="EMBL" id="JBELQC010000002">
    <property type="protein sequence ID" value="MFL9841986.1"/>
    <property type="molecule type" value="Genomic_DNA"/>
</dbReference>
<reference evidence="2 3" key="1">
    <citation type="submission" date="2024-06" db="EMBL/GenBank/DDBJ databases">
        <authorList>
            <person name="Kaempfer P."/>
            <person name="Viver T."/>
        </authorList>
    </citation>
    <scope>NUCLEOTIDE SEQUENCE [LARGE SCALE GENOMIC DNA]</scope>
    <source>
        <strain evidence="2 3">ST-64</strain>
    </source>
</reference>
<protein>
    <submittedName>
        <fullName evidence="2">Metal-dependent hydrolase</fullName>
    </submittedName>
</protein>
<name>A0ABW8YNW8_9SPHN</name>